<name>A0A642UM27_DIURU</name>
<dbReference type="InterPro" id="IPR013078">
    <property type="entry name" value="His_Pase_superF_clade-1"/>
</dbReference>
<dbReference type="GO" id="GO:0016791">
    <property type="term" value="F:phosphatase activity"/>
    <property type="evidence" value="ECO:0007669"/>
    <property type="project" value="TreeGrafter"/>
</dbReference>
<dbReference type="InterPro" id="IPR050275">
    <property type="entry name" value="PGM_Phosphatase"/>
</dbReference>
<evidence type="ECO:0000313" key="2">
    <source>
        <dbReference type="Proteomes" id="UP000449547"/>
    </source>
</evidence>
<dbReference type="RefSeq" id="XP_034011991.1">
    <property type="nucleotide sequence ID" value="XM_034155957.1"/>
</dbReference>
<comment type="caution">
    <text evidence="1">The sequence shown here is derived from an EMBL/GenBank/DDBJ whole genome shotgun (WGS) entry which is preliminary data.</text>
</comment>
<organism evidence="1 2">
    <name type="scientific">Diutina rugosa</name>
    <name type="common">Yeast</name>
    <name type="synonym">Candida rugosa</name>
    <dbReference type="NCBI Taxonomy" id="5481"/>
    <lineage>
        <taxon>Eukaryota</taxon>
        <taxon>Fungi</taxon>
        <taxon>Dikarya</taxon>
        <taxon>Ascomycota</taxon>
        <taxon>Saccharomycotina</taxon>
        <taxon>Pichiomycetes</taxon>
        <taxon>Debaryomycetaceae</taxon>
        <taxon>Diutina</taxon>
    </lineage>
</organism>
<dbReference type="OMA" id="TCDHRRS"/>
<accession>A0A642UM27</accession>
<dbReference type="GO" id="GO:0005737">
    <property type="term" value="C:cytoplasm"/>
    <property type="evidence" value="ECO:0007669"/>
    <property type="project" value="TreeGrafter"/>
</dbReference>
<dbReference type="VEuPathDB" id="FungiDB:DIURU_003219"/>
<sequence>MTYLKASENDWDVAHRELHLDDVYRELLAKTTAESPKDFAWTFSSVPGFFKQATDPNIDDACFDYTQDFGRLKPWQQIVDELNQLNQQDENVKYKLVFFARHGQGPHNIIVDTYGLQAWLDKYRYMGEDPETGLVYAPDPPLSSLGELQAAENNQAWRRQLAAGAPVPTKFYVSPLQRSCQTLDITWKDIDIPHKPVVCEYLRETIGINLCDRRSHRNVIEERFPHYCTSRLHHDDDELFGDEVRESFAEQSIRCNRFLQHLFDEDDVVVSTTSHGGTIRGFITVLGHPKFCISTGGMIPIVIKGERQ</sequence>
<dbReference type="Proteomes" id="UP000449547">
    <property type="component" value="Unassembled WGS sequence"/>
</dbReference>
<dbReference type="PANTHER" id="PTHR48100:SF1">
    <property type="entry name" value="HISTIDINE PHOSPHATASE FAMILY PROTEIN-RELATED"/>
    <property type="match status" value="1"/>
</dbReference>
<proteinExistence type="predicted"/>
<dbReference type="InterPro" id="IPR029033">
    <property type="entry name" value="His_PPase_superfam"/>
</dbReference>
<dbReference type="CDD" id="cd07067">
    <property type="entry name" value="HP_PGM_like"/>
    <property type="match status" value="1"/>
</dbReference>
<gene>
    <name evidence="1" type="ORF">DIURU_003219</name>
</gene>
<evidence type="ECO:0000313" key="1">
    <source>
        <dbReference type="EMBL" id="KAA8901510.1"/>
    </source>
</evidence>
<protein>
    <recommendedName>
        <fullName evidence="3">Phosphomutase</fullName>
    </recommendedName>
</protein>
<dbReference type="Gene3D" id="3.40.50.1240">
    <property type="entry name" value="Phosphoglycerate mutase-like"/>
    <property type="match status" value="1"/>
</dbReference>
<evidence type="ECO:0008006" key="3">
    <source>
        <dbReference type="Google" id="ProtNLM"/>
    </source>
</evidence>
<dbReference type="PANTHER" id="PTHR48100">
    <property type="entry name" value="BROAD-SPECIFICITY PHOSPHATASE YOR283W-RELATED"/>
    <property type="match status" value="1"/>
</dbReference>
<reference evidence="1 2" key="1">
    <citation type="submission" date="2019-07" db="EMBL/GenBank/DDBJ databases">
        <title>Genome assembly of two rare yeast pathogens: Diutina rugosa and Trichomonascus ciferrii.</title>
        <authorList>
            <person name="Mixao V."/>
            <person name="Saus E."/>
            <person name="Hansen A."/>
            <person name="Lass-Flor C."/>
            <person name="Gabaldon T."/>
        </authorList>
    </citation>
    <scope>NUCLEOTIDE SEQUENCE [LARGE SCALE GENOMIC DNA]</scope>
    <source>
        <strain evidence="1 2">CBS 613</strain>
    </source>
</reference>
<dbReference type="SUPFAM" id="SSF53254">
    <property type="entry name" value="Phosphoglycerate mutase-like"/>
    <property type="match status" value="1"/>
</dbReference>
<dbReference type="OrthoDB" id="496981at2759"/>
<keyword evidence="2" id="KW-1185">Reference proteome</keyword>
<dbReference type="Pfam" id="PF00300">
    <property type="entry name" value="His_Phos_1"/>
    <property type="match status" value="1"/>
</dbReference>
<dbReference type="AlphaFoldDB" id="A0A642UM27"/>
<dbReference type="EMBL" id="SWFT01000102">
    <property type="protein sequence ID" value="KAA8901510.1"/>
    <property type="molecule type" value="Genomic_DNA"/>
</dbReference>
<dbReference type="GeneID" id="54781870"/>